<evidence type="ECO:0000313" key="1">
    <source>
        <dbReference type="EMBL" id="MPL96117.1"/>
    </source>
</evidence>
<dbReference type="AlphaFoldDB" id="A0A644VXU0"/>
<gene>
    <name evidence="1" type="ORF">SDC9_42292</name>
</gene>
<proteinExistence type="predicted"/>
<accession>A0A644VXU0</accession>
<comment type="caution">
    <text evidence="1">The sequence shown here is derived from an EMBL/GenBank/DDBJ whole genome shotgun (WGS) entry which is preliminary data.</text>
</comment>
<protein>
    <submittedName>
        <fullName evidence="1">Uncharacterized protein</fullName>
    </submittedName>
</protein>
<organism evidence="1">
    <name type="scientific">bioreactor metagenome</name>
    <dbReference type="NCBI Taxonomy" id="1076179"/>
    <lineage>
        <taxon>unclassified sequences</taxon>
        <taxon>metagenomes</taxon>
        <taxon>ecological metagenomes</taxon>
    </lineage>
</organism>
<reference evidence="1" key="1">
    <citation type="submission" date="2019-08" db="EMBL/GenBank/DDBJ databases">
        <authorList>
            <person name="Kucharzyk K."/>
            <person name="Murdoch R.W."/>
            <person name="Higgins S."/>
            <person name="Loffler F."/>
        </authorList>
    </citation>
    <scope>NUCLEOTIDE SEQUENCE</scope>
</reference>
<name>A0A644VXU0_9ZZZZ</name>
<dbReference type="EMBL" id="VSSQ01000495">
    <property type="protein sequence ID" value="MPL96117.1"/>
    <property type="molecule type" value="Genomic_DNA"/>
</dbReference>
<sequence length="192" mass="21234">MSCISILGSCGLPGSNSPNRLIGQGDSLHLLLGYTLESFSNLSGQDFLKFTTLSFRKRLTDAQIHIHLLRKRQQHFFIDELVGLPVQGSSFTVAKNDGIHAKVLEHQCAHFTGKCTVEIVAHILGGDNNRRAFHGLNNSRNSHKRRSDHDLRRRAFQCAYQLLGEGGAFAGGHIHFPVACNIVFSHLISPKP</sequence>